<evidence type="ECO:0000313" key="2">
    <source>
        <dbReference type="Proteomes" id="UP001595681"/>
    </source>
</evidence>
<reference evidence="2" key="1">
    <citation type="journal article" date="2019" name="Int. J. Syst. Evol. Microbiol.">
        <title>The Global Catalogue of Microorganisms (GCM) 10K type strain sequencing project: providing services to taxonomists for standard genome sequencing and annotation.</title>
        <authorList>
            <consortium name="The Broad Institute Genomics Platform"/>
            <consortium name="The Broad Institute Genome Sequencing Center for Infectious Disease"/>
            <person name="Wu L."/>
            <person name="Ma J."/>
        </authorList>
    </citation>
    <scope>NUCLEOTIDE SEQUENCE [LARGE SCALE GENOMIC DNA]</scope>
    <source>
        <strain evidence="2">CCM 7491</strain>
    </source>
</reference>
<dbReference type="Proteomes" id="UP001595681">
    <property type="component" value="Unassembled WGS sequence"/>
</dbReference>
<dbReference type="RefSeq" id="WP_380797030.1">
    <property type="nucleotide sequence ID" value="NZ_JBHRVU010000004.1"/>
</dbReference>
<accession>A0ABV7NJ93</accession>
<dbReference type="EMBL" id="JBHRVU010000004">
    <property type="protein sequence ID" value="MFC3442783.1"/>
    <property type="molecule type" value="Genomic_DNA"/>
</dbReference>
<protein>
    <submittedName>
        <fullName evidence="1">DUF2190 family protein</fullName>
    </submittedName>
</protein>
<gene>
    <name evidence="1" type="ORF">ACFOKF_16540</name>
</gene>
<organism evidence="1 2">
    <name type="scientific">Sphingobium rhizovicinum</name>
    <dbReference type="NCBI Taxonomy" id="432308"/>
    <lineage>
        <taxon>Bacteria</taxon>
        <taxon>Pseudomonadati</taxon>
        <taxon>Pseudomonadota</taxon>
        <taxon>Alphaproteobacteria</taxon>
        <taxon>Sphingomonadales</taxon>
        <taxon>Sphingomonadaceae</taxon>
        <taxon>Sphingobium</taxon>
    </lineage>
</organism>
<evidence type="ECO:0000313" key="1">
    <source>
        <dbReference type="EMBL" id="MFC3442783.1"/>
    </source>
</evidence>
<keyword evidence="2" id="KW-1185">Reference proteome</keyword>
<name>A0ABV7NJ93_9SPHN</name>
<proteinExistence type="predicted"/>
<dbReference type="Pfam" id="PF09956">
    <property type="entry name" value="Phage_cement_2"/>
    <property type="match status" value="1"/>
</dbReference>
<comment type="caution">
    <text evidence="1">The sequence shown here is derived from an EMBL/GenBank/DDBJ whole genome shotgun (WGS) entry which is preliminary data.</text>
</comment>
<dbReference type="InterPro" id="IPR011231">
    <property type="entry name" value="Phage_VT1-Sakai_H0018"/>
</dbReference>
<dbReference type="PIRSF" id="PIRSF030771">
    <property type="entry name" value="UCP030771"/>
    <property type="match status" value="1"/>
</dbReference>
<sequence>MKNFIQPGVNVPFVAPYDVKSGDGMLDGVEFGIASTDAKSGEQVIGVTEGIFTLPKAAVAPARKTIAYWDNTNKVVTNVVGSNTKIGIFRAAGLSGDATIAVKLVPIV</sequence>